<sequence length="163" mass="17860">MNQSVSIILINTRKNHRAIKSESRVTLNRNERERRFRTVNALPLPRRPARPRPGLKSCGVPGISRSNVSLKKEGAKITRDDEKRVLLNASVLTIEKNEVHSSMICHSRTEGKRTKAVILAPDEGCVETSWKSPGGTDAGEAIGIGETVGVRSCLCIGLAGIFY</sequence>
<proteinExistence type="predicted"/>
<dbReference type="EMBL" id="BMAU01021385">
    <property type="protein sequence ID" value="GFY28521.1"/>
    <property type="molecule type" value="Genomic_DNA"/>
</dbReference>
<evidence type="ECO:0000313" key="1">
    <source>
        <dbReference type="EMBL" id="GFY28521.1"/>
    </source>
</evidence>
<keyword evidence="2" id="KW-1185">Reference proteome</keyword>
<dbReference type="Proteomes" id="UP000887159">
    <property type="component" value="Unassembled WGS sequence"/>
</dbReference>
<organism evidence="1 2">
    <name type="scientific">Trichonephila clavipes</name>
    <name type="common">Golden silk orbweaver</name>
    <name type="synonym">Nephila clavipes</name>
    <dbReference type="NCBI Taxonomy" id="2585209"/>
    <lineage>
        <taxon>Eukaryota</taxon>
        <taxon>Metazoa</taxon>
        <taxon>Ecdysozoa</taxon>
        <taxon>Arthropoda</taxon>
        <taxon>Chelicerata</taxon>
        <taxon>Arachnida</taxon>
        <taxon>Araneae</taxon>
        <taxon>Araneomorphae</taxon>
        <taxon>Entelegynae</taxon>
        <taxon>Araneoidea</taxon>
        <taxon>Nephilidae</taxon>
        <taxon>Trichonephila</taxon>
    </lineage>
</organism>
<dbReference type="AlphaFoldDB" id="A0A8X6W620"/>
<comment type="caution">
    <text evidence="1">The sequence shown here is derived from an EMBL/GenBank/DDBJ whole genome shotgun (WGS) entry which is preliminary data.</text>
</comment>
<reference evidence="1" key="1">
    <citation type="submission" date="2020-08" db="EMBL/GenBank/DDBJ databases">
        <title>Multicomponent nature underlies the extraordinary mechanical properties of spider dragline silk.</title>
        <authorList>
            <person name="Kono N."/>
            <person name="Nakamura H."/>
            <person name="Mori M."/>
            <person name="Yoshida Y."/>
            <person name="Ohtoshi R."/>
            <person name="Malay A.D."/>
            <person name="Moran D.A.P."/>
            <person name="Tomita M."/>
            <person name="Numata K."/>
            <person name="Arakawa K."/>
        </authorList>
    </citation>
    <scope>NUCLEOTIDE SEQUENCE</scope>
</reference>
<evidence type="ECO:0000313" key="2">
    <source>
        <dbReference type="Proteomes" id="UP000887159"/>
    </source>
</evidence>
<gene>
    <name evidence="1" type="ORF">TNCV_4149521</name>
</gene>
<name>A0A8X6W620_TRICX</name>
<protein>
    <submittedName>
        <fullName evidence="1">Uncharacterized protein</fullName>
    </submittedName>
</protein>
<accession>A0A8X6W620</accession>